<feature type="transmembrane region" description="Helical" evidence="7">
    <location>
        <begin position="811"/>
        <end position="831"/>
    </location>
</feature>
<keyword evidence="4 7" id="KW-0812">Transmembrane</keyword>
<feature type="transmembrane region" description="Helical" evidence="7">
    <location>
        <begin position="755"/>
        <end position="773"/>
    </location>
</feature>
<evidence type="ECO:0000256" key="5">
    <source>
        <dbReference type="ARBA" id="ARBA00022989"/>
    </source>
</evidence>
<accession>A0A0J6WQK0</accession>
<evidence type="ECO:0000256" key="2">
    <source>
        <dbReference type="ARBA" id="ARBA00010157"/>
    </source>
</evidence>
<dbReference type="InterPro" id="IPR004707">
    <property type="entry name" value="MmpL_fam"/>
</dbReference>
<dbReference type="EMBL" id="JYNL01000001">
    <property type="protein sequence ID" value="KMO83992.1"/>
    <property type="molecule type" value="Genomic_DNA"/>
</dbReference>
<evidence type="ECO:0000313" key="10">
    <source>
        <dbReference type="Proteomes" id="UP000036513"/>
    </source>
</evidence>
<dbReference type="GO" id="GO:0005886">
    <property type="term" value="C:plasma membrane"/>
    <property type="evidence" value="ECO:0007669"/>
    <property type="project" value="UniProtKB-SubCell"/>
</dbReference>
<proteinExistence type="inferred from homology"/>
<feature type="transmembrane region" description="Helical" evidence="7">
    <location>
        <begin position="315"/>
        <end position="344"/>
    </location>
</feature>
<dbReference type="Proteomes" id="UP000036513">
    <property type="component" value="Unassembled WGS sequence"/>
</dbReference>
<evidence type="ECO:0000256" key="4">
    <source>
        <dbReference type="ARBA" id="ARBA00022692"/>
    </source>
</evidence>
<feature type="domain" description="Membrane transport protein MMPL" evidence="8">
    <location>
        <begin position="43"/>
        <end position="372"/>
    </location>
</feature>
<reference evidence="9 10" key="1">
    <citation type="journal article" date="2015" name="Genome Biol. Evol.">
        <title>Characterization of Three Mycobacterium spp. with Potential Use in Bioremediation by Genome Sequencing and Comparative Genomics.</title>
        <authorList>
            <person name="Das S."/>
            <person name="Pettersson B.M."/>
            <person name="Behra P.R."/>
            <person name="Ramesh M."/>
            <person name="Dasgupta S."/>
            <person name="Bhattacharya A."/>
            <person name="Kirsebom L.A."/>
        </authorList>
    </citation>
    <scope>NUCLEOTIDE SEQUENCE [LARGE SCALE GENOMIC DNA]</scope>
    <source>
        <strain evidence="9 10">DSM 43826</strain>
    </source>
</reference>
<keyword evidence="5 7" id="KW-1133">Transmembrane helix</keyword>
<keyword evidence="3" id="KW-1003">Cell membrane</keyword>
<dbReference type="InterPro" id="IPR004869">
    <property type="entry name" value="MMPL_dom"/>
</dbReference>
<dbReference type="FunFam" id="1.20.1640.10:FF:000018">
    <property type="entry name" value="Transmembrane transport protein MmpL10"/>
    <property type="match status" value="1"/>
</dbReference>
<dbReference type="SUPFAM" id="SSF82866">
    <property type="entry name" value="Multidrug efflux transporter AcrB transmembrane domain"/>
    <property type="match status" value="2"/>
</dbReference>
<evidence type="ECO:0000313" key="9">
    <source>
        <dbReference type="EMBL" id="KMO83992.1"/>
    </source>
</evidence>
<gene>
    <name evidence="9" type="primary">mmpL8_1</name>
    <name evidence="9" type="ORF">MCHLDSM_00128</name>
</gene>
<dbReference type="InterPro" id="IPR050545">
    <property type="entry name" value="Mycobact_MmpL"/>
</dbReference>
<dbReference type="PATRIC" id="fig|37916.4.peg.130"/>
<sequence length="938" mass="101768">MTVAARWIRRLAVPIILAWLLVVVALTLLVPQLEVVAARNAVSMSPSDAPSMQAMADMGRLFGESESDSIALVVLDADQPLGEDAHAYYDTLVDRLEADRTHVRDVQDTWGDPLTEAAAQSSDGRAAYVTLYLAGNMGETASNESVQAVRDIVGDLAPPPGVRIHVTGPAALTADVNIAGESSMARILAVTFAVIVVLLLFFYRSVTTVVLLLIMVGVQMSVARGVVAALGNAQIIGLSTFAVNLLVSLAVAAGTDYAIFLVGRYQEARASGADPGQAYDEMFGGTAHVVLGSGLTIAGAMFCLSFTRMPYFQSMGIPCAVGIVAGVAVALTLGPAIITVASRFGMLEPKRALRIRAWRRVGTTVVRWPGPILVASLALALIGLVALPGYQTSYDDTRYIPASIPANAGLQAATQHFSLSRMSPEVLIVEADRDLRNPSDFLILDRLAKRVFAVEGVARVQAPSRPDGAPIAHTSIPFLISMQGVGQQQNMKLMKDRITDMRTQADDIAKTIDTMKTMYGLMSRFSGITTEMIDDMAEMRDTVHQLRDMVANFDDQFRPIRNYFYWEPRCYNIPLCWSFRSLFDSMDGIGTMTDTFDKAVVNMDEMKTLLPQMLATFPPMIQTMESMRQMMLTTYATMGGFYDQMDELTRNSTEMGKAFDAARNDDSFYLPPEVFDNKDFQRAMESFFSPDGRTVRMLVAHRGNPTTEEALRRVEPIKIAAIEALKGTPLEDATIQLGGTAATFKDMSDGSRYDLMIAVVSALGLVLTIMLVLTRSLVAALVIVGTVTLSLGASFGISILIWQHIVGIELHWMVLALSIIALIAVGSDYNLLLVSRFKEEVGAGIRTGIIRAIGGTGSVVTVAGVVFALTMASMVVSDLRIMAQVGTTIGLGLLFDTFVVRAFMMPAIATLLGRWFWWPVPVRSRPARISTGPVSPRR</sequence>
<evidence type="ECO:0000256" key="7">
    <source>
        <dbReference type="SAM" id="Phobius"/>
    </source>
</evidence>
<feature type="transmembrane region" description="Helical" evidence="7">
    <location>
        <begin position="365"/>
        <end position="390"/>
    </location>
</feature>
<feature type="transmembrane region" description="Helical" evidence="7">
    <location>
        <begin position="210"/>
        <end position="230"/>
    </location>
</feature>
<feature type="transmembrane region" description="Helical" evidence="7">
    <location>
        <begin position="236"/>
        <end position="262"/>
    </location>
</feature>
<keyword evidence="6 7" id="KW-0472">Membrane</keyword>
<dbReference type="NCBIfam" id="TIGR00833">
    <property type="entry name" value="actII"/>
    <property type="match status" value="1"/>
</dbReference>
<feature type="transmembrane region" description="Helical" evidence="7">
    <location>
        <begin position="184"/>
        <end position="203"/>
    </location>
</feature>
<dbReference type="AlphaFoldDB" id="A0A0J6WQK0"/>
<evidence type="ECO:0000256" key="1">
    <source>
        <dbReference type="ARBA" id="ARBA00004651"/>
    </source>
</evidence>
<keyword evidence="10" id="KW-1185">Reference proteome</keyword>
<evidence type="ECO:0000256" key="6">
    <source>
        <dbReference type="ARBA" id="ARBA00023136"/>
    </source>
</evidence>
<organism evidence="9 10">
    <name type="scientific">Mycolicibacterium chlorophenolicum</name>
    <dbReference type="NCBI Taxonomy" id="37916"/>
    <lineage>
        <taxon>Bacteria</taxon>
        <taxon>Bacillati</taxon>
        <taxon>Actinomycetota</taxon>
        <taxon>Actinomycetes</taxon>
        <taxon>Mycobacteriales</taxon>
        <taxon>Mycobacteriaceae</taxon>
        <taxon>Mycolicibacterium</taxon>
    </lineage>
</organism>
<name>A0A0J6WQK0_9MYCO</name>
<evidence type="ECO:0000256" key="3">
    <source>
        <dbReference type="ARBA" id="ARBA00022475"/>
    </source>
</evidence>
<dbReference type="RefSeq" id="WP_048468381.1">
    <property type="nucleotide sequence ID" value="NZ_JYNL01000001.1"/>
</dbReference>
<protein>
    <submittedName>
        <fullName evidence="9">Membrane transport protein mmpL8</fullName>
    </submittedName>
</protein>
<dbReference type="Gene3D" id="1.20.1640.10">
    <property type="entry name" value="Multidrug efflux transporter AcrB transmembrane domain"/>
    <property type="match status" value="2"/>
</dbReference>
<feature type="transmembrane region" description="Helical" evidence="7">
    <location>
        <begin position="852"/>
        <end position="875"/>
    </location>
</feature>
<dbReference type="STRING" id="37916.MCHLDSM_00128"/>
<dbReference type="FunFam" id="1.20.1640.10:FF:000020">
    <property type="entry name" value="Transmembrane transport protein MmpL10"/>
    <property type="match status" value="1"/>
</dbReference>
<comment type="caution">
    <text evidence="9">The sequence shown here is derived from an EMBL/GenBank/DDBJ whole genome shotgun (WGS) entry which is preliminary data.</text>
</comment>
<evidence type="ECO:0000259" key="8">
    <source>
        <dbReference type="Pfam" id="PF03176"/>
    </source>
</evidence>
<dbReference type="PANTHER" id="PTHR33406:SF6">
    <property type="entry name" value="MEMBRANE PROTEIN YDGH-RELATED"/>
    <property type="match status" value="1"/>
</dbReference>
<feature type="transmembrane region" description="Helical" evidence="7">
    <location>
        <begin position="283"/>
        <end position="309"/>
    </location>
</feature>
<comment type="subcellular location">
    <subcellularLocation>
        <location evidence="1">Cell membrane</location>
        <topology evidence="1">Multi-pass membrane protein</topology>
    </subcellularLocation>
</comment>
<feature type="domain" description="Membrane transport protein MMPL" evidence="8">
    <location>
        <begin position="597"/>
        <end position="927"/>
    </location>
</feature>
<comment type="similarity">
    <text evidence="2">Belongs to the resistance-nodulation-cell division (RND) (TC 2.A.6) family. MmpL subfamily.</text>
</comment>
<feature type="transmembrane region" description="Helical" evidence="7">
    <location>
        <begin position="780"/>
        <end position="805"/>
    </location>
</feature>
<dbReference type="Pfam" id="PF03176">
    <property type="entry name" value="MMPL"/>
    <property type="match status" value="2"/>
</dbReference>
<dbReference type="PANTHER" id="PTHR33406">
    <property type="entry name" value="MEMBRANE PROTEIN MJ1562-RELATED"/>
    <property type="match status" value="1"/>
</dbReference>